<gene>
    <name evidence="2" type="ORF">OS493_035503</name>
</gene>
<protein>
    <submittedName>
        <fullName evidence="2">Uncharacterized protein</fullName>
    </submittedName>
</protein>
<keyword evidence="3" id="KW-1185">Reference proteome</keyword>
<comment type="caution">
    <text evidence="2">The sequence shown here is derived from an EMBL/GenBank/DDBJ whole genome shotgun (WGS) entry which is preliminary data.</text>
</comment>
<feature type="region of interest" description="Disordered" evidence="1">
    <location>
        <begin position="90"/>
        <end position="131"/>
    </location>
</feature>
<evidence type="ECO:0000313" key="2">
    <source>
        <dbReference type="EMBL" id="KAJ7351778.1"/>
    </source>
</evidence>
<dbReference type="PANTHER" id="PTHR31424">
    <property type="entry name" value="PROTEIN CBG23806"/>
    <property type="match status" value="1"/>
</dbReference>
<organism evidence="2 3">
    <name type="scientific">Desmophyllum pertusum</name>
    <dbReference type="NCBI Taxonomy" id="174260"/>
    <lineage>
        <taxon>Eukaryota</taxon>
        <taxon>Metazoa</taxon>
        <taxon>Cnidaria</taxon>
        <taxon>Anthozoa</taxon>
        <taxon>Hexacorallia</taxon>
        <taxon>Scleractinia</taxon>
        <taxon>Caryophylliina</taxon>
        <taxon>Caryophylliidae</taxon>
        <taxon>Desmophyllum</taxon>
    </lineage>
</organism>
<dbReference type="EMBL" id="MU827355">
    <property type="protein sequence ID" value="KAJ7351778.1"/>
    <property type="molecule type" value="Genomic_DNA"/>
</dbReference>
<dbReference type="PANTHER" id="PTHR31424:SF3">
    <property type="entry name" value="RING-TYPE DOMAIN-CONTAINING PROTEIN"/>
    <property type="match status" value="1"/>
</dbReference>
<name>A0A9W9YII0_9CNID</name>
<dbReference type="AlphaFoldDB" id="A0A9W9YII0"/>
<sequence>MNEKRKEQNATIDEQAAKLYEEMTQNYKHKGKHFNDVSSRQQRRHLLQIQKKTNDALWFAETYGLMPKSLVLRDDSGQLHTVEINGSSCSSSCTEAATGPENTVETSEGVNQDETENSTSKDKKCQTYESLPPEEQQKIKSIIYIMDKFSVSQEAYHELTQQDPALPRSYLVKACQQTLDDQWDVIRTPGECPGAELPFKLLLENELKKHLKNSVEEEPTVKVKVSGDGARMSHTSSLFVCSFSLSSAGNHTIAVVKGHKDYETLKNGLKNVREAVNQLIEQGYMIIDGKKVNLHFHLGDGMTRTFGPNWHKDPGCQHHPLFNIPPKDIVIDELHLMLRVTDRLEHGLILEIIDWDEGQFMVNLPQPTDQDIDDLQEKAKNWATLMESMAGSGPGYLHNTIITPYMHILIFHVPTMIRMHGSLKKFSGQGIVGEKSFY</sequence>
<evidence type="ECO:0000313" key="3">
    <source>
        <dbReference type="Proteomes" id="UP001163046"/>
    </source>
</evidence>
<dbReference type="OrthoDB" id="5989015at2759"/>
<proteinExistence type="predicted"/>
<reference evidence="2" key="1">
    <citation type="submission" date="2023-01" db="EMBL/GenBank/DDBJ databases">
        <title>Genome assembly of the deep-sea coral Lophelia pertusa.</title>
        <authorList>
            <person name="Herrera S."/>
            <person name="Cordes E."/>
        </authorList>
    </citation>
    <scope>NUCLEOTIDE SEQUENCE</scope>
    <source>
        <strain evidence="2">USNM1676648</strain>
        <tissue evidence="2">Polyp</tissue>
    </source>
</reference>
<feature type="compositionally biased region" description="Polar residues" evidence="1">
    <location>
        <begin position="100"/>
        <end position="110"/>
    </location>
</feature>
<accession>A0A9W9YII0</accession>
<dbReference type="Proteomes" id="UP001163046">
    <property type="component" value="Unassembled WGS sequence"/>
</dbReference>
<evidence type="ECO:0000256" key="1">
    <source>
        <dbReference type="SAM" id="MobiDB-lite"/>
    </source>
</evidence>